<keyword evidence="11" id="KW-0520">NAD</keyword>
<evidence type="ECO:0000256" key="5">
    <source>
        <dbReference type="ARBA" id="ARBA00022714"/>
    </source>
</evidence>
<comment type="function">
    <text evidence="2">NDH-1 shuttles electrons from NADH, via FMN and iron-sulfur (Fe-S) centers, to quinones in the respiratory chain. The immediate electron acceptor for the enzyme in this species is believed to be ubiquinone. Couples the redox reaction to proton translocation (for every two electrons transferred, four hydrogen ions are translocated across the cytoplasmic membrane), and thus conserves the redox energy in a proton gradient.</text>
</comment>
<dbReference type="GO" id="GO:0016020">
    <property type="term" value="C:membrane"/>
    <property type="evidence" value="ECO:0007669"/>
    <property type="project" value="InterPro"/>
</dbReference>
<dbReference type="Pfam" id="PF10588">
    <property type="entry name" value="NADH-G_4Fe-4S_3"/>
    <property type="match status" value="1"/>
</dbReference>
<evidence type="ECO:0000256" key="13">
    <source>
        <dbReference type="ARBA" id="ARBA00034078"/>
    </source>
</evidence>
<dbReference type="SUPFAM" id="SSF50692">
    <property type="entry name" value="ADC-like"/>
    <property type="match status" value="1"/>
</dbReference>
<keyword evidence="8" id="KW-1278">Translocase</keyword>
<dbReference type="SMART" id="SM00929">
    <property type="entry name" value="NADH-G_4Fe-4S_3"/>
    <property type="match status" value="1"/>
</dbReference>
<dbReference type="SMART" id="SM00926">
    <property type="entry name" value="Molybdop_Fe4S4"/>
    <property type="match status" value="1"/>
</dbReference>
<organism evidence="17 18">
    <name type="scientific">Sulfobacillus acidophilus</name>
    <dbReference type="NCBI Taxonomy" id="53633"/>
    <lineage>
        <taxon>Bacteria</taxon>
        <taxon>Bacillati</taxon>
        <taxon>Bacillota</taxon>
        <taxon>Clostridia</taxon>
        <taxon>Eubacteriales</taxon>
        <taxon>Clostridiales Family XVII. Incertae Sedis</taxon>
        <taxon>Sulfobacillus</taxon>
    </lineage>
</organism>
<evidence type="ECO:0000256" key="7">
    <source>
        <dbReference type="ARBA" id="ARBA00022723"/>
    </source>
</evidence>
<dbReference type="GO" id="GO:0008137">
    <property type="term" value="F:NADH dehydrogenase (ubiquinone) activity"/>
    <property type="evidence" value="ECO:0007669"/>
    <property type="project" value="InterPro"/>
</dbReference>
<dbReference type="Pfam" id="PF22117">
    <property type="entry name" value="Fer4_Nqo3"/>
    <property type="match status" value="1"/>
</dbReference>
<name>A0A2T2WMK6_9FIRM</name>
<dbReference type="GO" id="GO:0051539">
    <property type="term" value="F:4 iron, 4 sulfur cluster binding"/>
    <property type="evidence" value="ECO:0007669"/>
    <property type="project" value="UniProtKB-KW"/>
</dbReference>
<dbReference type="PANTHER" id="PTHR43105:SF10">
    <property type="entry name" value="NADH-QUINONE OXIDOREDUCTASE SUBUNIT G"/>
    <property type="match status" value="1"/>
</dbReference>
<dbReference type="SUPFAM" id="SSF53706">
    <property type="entry name" value="Formate dehydrogenase/DMSO reductase, domains 1-3"/>
    <property type="match status" value="1"/>
</dbReference>
<dbReference type="Pfam" id="PF01568">
    <property type="entry name" value="Molydop_binding"/>
    <property type="match status" value="1"/>
</dbReference>
<dbReference type="PROSITE" id="PS00641">
    <property type="entry name" value="COMPLEX1_75K_1"/>
    <property type="match status" value="1"/>
</dbReference>
<feature type="domain" description="4Fe-4S His(Cys)3-ligated-type" evidence="16">
    <location>
        <begin position="78"/>
        <end position="117"/>
    </location>
</feature>
<feature type="domain" description="2Fe-2S ferredoxin-type" evidence="14">
    <location>
        <begin position="1"/>
        <end position="78"/>
    </location>
</feature>
<dbReference type="Gene3D" id="2.20.25.90">
    <property type="entry name" value="ADC-like domains"/>
    <property type="match status" value="1"/>
</dbReference>
<keyword evidence="7" id="KW-0479">Metal-binding</keyword>
<evidence type="ECO:0000256" key="12">
    <source>
        <dbReference type="ARBA" id="ARBA00023075"/>
    </source>
</evidence>
<feature type="domain" description="4Fe-4S Mo/W bis-MGD-type" evidence="15">
    <location>
        <begin position="216"/>
        <end position="272"/>
    </location>
</feature>
<dbReference type="Gene3D" id="3.30.70.20">
    <property type="match status" value="1"/>
</dbReference>
<sequence length="769" mass="83892">MIRLTIDGQEISVPEGMMIADAAARLGIEVPVYCYHEALGPLGACRMCLVQVEKMPKLATACTTAVAEGMVVHTQGAAVDKGRKGVLEFLLINHPLDCPVCDKGGECFLQDYTFRYGPPAGRFEEPKIQKVKDGPINEFVLIDQERCVLCQRCVRFMEEYVGEPQLLLEGRGVETVVSTVEHRPAQSQFAGNVVDLCPVGALLATPYHHKARPWNIERQESVCPLCPVGCTTLNTGRDGRIVRVEGRPVLDRNWGWLCDRGRFGFDFAVSPDRLTVSRLQGHDEAAARATRQVGQWLEQVVGQYGPDSVAFVIGGLHTSEEAHQLYRFATEVVGTSRLAMSRQVQGYLPRGLNGTFEDIAAADAVVLVGTDPYEAVPVVHLKLRERWRQQRDLKLFGVAPRTLGRETLPVDTLITHVGHEAHVLAQALARVVPDHPAVAQLAIQGDSGFDDAATLAQLGQALVNSEHLTLLWDGVEPEVESVLIALATVRGAKVTRVLPTWGPSNWRGLERGGFPARLEALTQILKDARDGKVQMLVLWGADLLREYPDAQLVQEVYQTVPYIIGEGLFLPLGSESMRAFLPEASPGEMAGTYINMEARVQTLTPSVQPPGQARPTRSYLNAWAHSLKKSFVAEDDWDPFDDESGDLLPVEAIPATIAPLSPVSQPSGEMELATGVLVMENGIPSELLRSRKPQALARLSPVDAQRLGLSAQGMVRVARNGEELRVAVTVDQAMTPGRIYIPLGVPSCPVNKIGTGVVEVARLEEVHSA</sequence>
<dbReference type="GO" id="GO:0042773">
    <property type="term" value="P:ATP synthesis coupled electron transport"/>
    <property type="evidence" value="ECO:0007669"/>
    <property type="project" value="InterPro"/>
</dbReference>
<dbReference type="GO" id="GO:0051537">
    <property type="term" value="F:2 iron, 2 sulfur cluster binding"/>
    <property type="evidence" value="ECO:0007669"/>
    <property type="project" value="UniProtKB-KW"/>
</dbReference>
<dbReference type="GO" id="GO:0048038">
    <property type="term" value="F:quinone binding"/>
    <property type="evidence" value="ECO:0007669"/>
    <property type="project" value="UniProtKB-KW"/>
</dbReference>
<evidence type="ECO:0000256" key="1">
    <source>
        <dbReference type="ARBA" id="ARBA00001966"/>
    </source>
</evidence>
<keyword evidence="6" id="KW-0874">Quinone</keyword>
<dbReference type="GO" id="GO:0003954">
    <property type="term" value="F:NADH dehydrogenase activity"/>
    <property type="evidence" value="ECO:0007669"/>
    <property type="project" value="TreeGrafter"/>
</dbReference>
<comment type="similarity">
    <text evidence="3">Belongs to the complex I 75 kDa subunit family.</text>
</comment>
<dbReference type="InterPro" id="IPR050123">
    <property type="entry name" value="Prok_molybdopt-oxidoreductase"/>
</dbReference>
<dbReference type="AlphaFoldDB" id="A0A2T2WMK6"/>
<evidence type="ECO:0000313" key="17">
    <source>
        <dbReference type="EMBL" id="PSR23472.1"/>
    </source>
</evidence>
<dbReference type="PROSITE" id="PS51839">
    <property type="entry name" value="4FE4S_HC3"/>
    <property type="match status" value="1"/>
</dbReference>
<dbReference type="PANTHER" id="PTHR43105">
    <property type="entry name" value="RESPIRATORY NITRATE REDUCTASE"/>
    <property type="match status" value="1"/>
</dbReference>
<evidence type="ECO:0000256" key="3">
    <source>
        <dbReference type="ARBA" id="ARBA00005404"/>
    </source>
</evidence>
<dbReference type="PROSITE" id="PS51669">
    <property type="entry name" value="4FE4S_MOW_BIS_MGD"/>
    <property type="match status" value="1"/>
</dbReference>
<keyword evidence="9" id="KW-0408">Iron</keyword>
<dbReference type="GO" id="GO:0046872">
    <property type="term" value="F:metal ion binding"/>
    <property type="evidence" value="ECO:0007669"/>
    <property type="project" value="UniProtKB-KW"/>
</dbReference>
<evidence type="ECO:0000259" key="16">
    <source>
        <dbReference type="PROSITE" id="PS51839"/>
    </source>
</evidence>
<accession>A0A2T2WMK6</accession>
<comment type="cofactor">
    <cofactor evidence="1">
        <name>[4Fe-4S] cluster</name>
        <dbReference type="ChEBI" id="CHEBI:49883"/>
    </cofactor>
</comment>
<dbReference type="InterPro" id="IPR054351">
    <property type="entry name" value="NADH_UbQ_OxRdtase_ferredoxin"/>
</dbReference>
<gene>
    <name evidence="17" type="ORF">C7B45_02725</name>
</gene>
<dbReference type="InterPro" id="IPR006963">
    <property type="entry name" value="Mopterin_OxRdtase_4Fe-4S_dom"/>
</dbReference>
<dbReference type="EMBL" id="PXYV01000005">
    <property type="protein sequence ID" value="PSR23472.1"/>
    <property type="molecule type" value="Genomic_DNA"/>
</dbReference>
<dbReference type="Gene3D" id="3.10.20.740">
    <property type="match status" value="1"/>
</dbReference>
<dbReference type="PROSITE" id="PS00642">
    <property type="entry name" value="COMPLEX1_75K_2"/>
    <property type="match status" value="1"/>
</dbReference>
<proteinExistence type="inferred from homology"/>
<evidence type="ECO:0000313" key="18">
    <source>
        <dbReference type="Proteomes" id="UP000241848"/>
    </source>
</evidence>
<evidence type="ECO:0000256" key="2">
    <source>
        <dbReference type="ARBA" id="ARBA00002378"/>
    </source>
</evidence>
<dbReference type="InterPro" id="IPR001041">
    <property type="entry name" value="2Fe-2S_ferredoxin-type"/>
</dbReference>
<keyword evidence="4" id="KW-0004">4Fe-4S</keyword>
<dbReference type="FunFam" id="3.10.20.740:FF:000001">
    <property type="entry name" value="NADH-quinone oxidoreductase subunit G"/>
    <property type="match status" value="1"/>
</dbReference>
<protein>
    <submittedName>
        <fullName evidence="17">NADH-quinone oxidoreductase subunit G</fullName>
    </submittedName>
</protein>
<keyword evidence="10" id="KW-0411">Iron-sulfur</keyword>
<dbReference type="CDD" id="cd00207">
    <property type="entry name" value="fer2"/>
    <property type="match status" value="1"/>
</dbReference>
<dbReference type="InterPro" id="IPR006656">
    <property type="entry name" value="Mopterin_OxRdtase"/>
</dbReference>
<evidence type="ECO:0000256" key="9">
    <source>
        <dbReference type="ARBA" id="ARBA00023004"/>
    </source>
</evidence>
<dbReference type="Pfam" id="PF00384">
    <property type="entry name" value="Molybdopterin"/>
    <property type="match status" value="1"/>
</dbReference>
<evidence type="ECO:0000256" key="4">
    <source>
        <dbReference type="ARBA" id="ARBA00022485"/>
    </source>
</evidence>
<dbReference type="Proteomes" id="UP000241848">
    <property type="component" value="Unassembled WGS sequence"/>
</dbReference>
<comment type="caution">
    <text evidence="17">The sequence shown here is derived from an EMBL/GenBank/DDBJ whole genome shotgun (WGS) entry which is preliminary data.</text>
</comment>
<dbReference type="Gene3D" id="2.40.40.20">
    <property type="match status" value="1"/>
</dbReference>
<dbReference type="SUPFAM" id="SSF54292">
    <property type="entry name" value="2Fe-2S ferredoxin-like"/>
    <property type="match status" value="1"/>
</dbReference>
<reference evidence="17 18" key="1">
    <citation type="journal article" date="2014" name="BMC Genomics">
        <title>Comparison of environmental and isolate Sulfobacillus genomes reveals diverse carbon, sulfur, nitrogen, and hydrogen metabolisms.</title>
        <authorList>
            <person name="Justice N.B."/>
            <person name="Norman A."/>
            <person name="Brown C.T."/>
            <person name="Singh A."/>
            <person name="Thomas B.C."/>
            <person name="Banfield J.F."/>
        </authorList>
    </citation>
    <scope>NUCLEOTIDE SEQUENCE [LARGE SCALE GENOMIC DNA]</scope>
    <source>
        <strain evidence="17">AMDSBA3</strain>
    </source>
</reference>
<dbReference type="SUPFAM" id="SSF54862">
    <property type="entry name" value="4Fe-4S ferredoxins"/>
    <property type="match status" value="1"/>
</dbReference>
<keyword evidence="5" id="KW-0001">2Fe-2S</keyword>
<dbReference type="Gene3D" id="3.40.50.740">
    <property type="match status" value="2"/>
</dbReference>
<dbReference type="InterPro" id="IPR000283">
    <property type="entry name" value="NADH_UbQ_OxRdtase_75kDa_su_CS"/>
</dbReference>
<comment type="cofactor">
    <cofactor evidence="13">
        <name>[2Fe-2S] cluster</name>
        <dbReference type="ChEBI" id="CHEBI:190135"/>
    </cofactor>
</comment>
<evidence type="ECO:0000256" key="11">
    <source>
        <dbReference type="ARBA" id="ARBA00023027"/>
    </source>
</evidence>
<evidence type="ECO:0000259" key="15">
    <source>
        <dbReference type="PROSITE" id="PS51669"/>
    </source>
</evidence>
<evidence type="ECO:0000256" key="6">
    <source>
        <dbReference type="ARBA" id="ARBA00022719"/>
    </source>
</evidence>
<dbReference type="PROSITE" id="PS51085">
    <property type="entry name" value="2FE2S_FER_2"/>
    <property type="match status" value="1"/>
</dbReference>
<dbReference type="Gene3D" id="3.40.228.10">
    <property type="entry name" value="Dimethylsulfoxide Reductase, domain 2"/>
    <property type="match status" value="1"/>
</dbReference>
<evidence type="ECO:0000259" key="14">
    <source>
        <dbReference type="PROSITE" id="PS51085"/>
    </source>
</evidence>
<dbReference type="InterPro" id="IPR019574">
    <property type="entry name" value="NADH_UbQ_OxRdtase_Gsu_4Fe4S-bd"/>
</dbReference>
<dbReference type="InterPro" id="IPR006657">
    <property type="entry name" value="MoPterin_dinucl-bd_dom"/>
</dbReference>
<dbReference type="InterPro" id="IPR009010">
    <property type="entry name" value="Asp_de-COase-like_dom_sf"/>
</dbReference>
<dbReference type="Pfam" id="PF04879">
    <property type="entry name" value="Molybdop_Fe4S4"/>
    <property type="match status" value="1"/>
</dbReference>
<keyword evidence="12" id="KW-0830">Ubiquinone</keyword>
<dbReference type="Pfam" id="PF13510">
    <property type="entry name" value="Fer2_4"/>
    <property type="match status" value="1"/>
</dbReference>
<dbReference type="InterPro" id="IPR036010">
    <property type="entry name" value="2Fe-2S_ferredoxin-like_sf"/>
</dbReference>
<dbReference type="PROSITE" id="PS00643">
    <property type="entry name" value="COMPLEX1_75K_3"/>
    <property type="match status" value="1"/>
</dbReference>
<evidence type="ECO:0000256" key="8">
    <source>
        <dbReference type="ARBA" id="ARBA00022967"/>
    </source>
</evidence>
<evidence type="ECO:0000256" key="10">
    <source>
        <dbReference type="ARBA" id="ARBA00023014"/>
    </source>
</evidence>
<dbReference type="GO" id="GO:0043546">
    <property type="term" value="F:molybdopterin cofactor binding"/>
    <property type="evidence" value="ECO:0007669"/>
    <property type="project" value="InterPro"/>
</dbReference>